<proteinExistence type="predicted"/>
<comment type="caution">
    <text evidence="2">The sequence shown here is derived from an EMBL/GenBank/DDBJ whole genome shotgun (WGS) entry which is preliminary data.</text>
</comment>
<dbReference type="AlphaFoldDB" id="A0A812VT79"/>
<feature type="compositionally biased region" description="Basic and acidic residues" evidence="1">
    <location>
        <begin position="160"/>
        <end position="170"/>
    </location>
</feature>
<protein>
    <submittedName>
        <fullName evidence="2">Uncharacterized protein</fullName>
    </submittedName>
</protein>
<feature type="compositionally biased region" description="Acidic residues" evidence="1">
    <location>
        <begin position="214"/>
        <end position="225"/>
    </location>
</feature>
<dbReference type="OrthoDB" id="10587366at2759"/>
<evidence type="ECO:0000256" key="1">
    <source>
        <dbReference type="SAM" id="MobiDB-lite"/>
    </source>
</evidence>
<feature type="region of interest" description="Disordered" evidence="1">
    <location>
        <begin position="330"/>
        <end position="352"/>
    </location>
</feature>
<name>A0A812VT79_SYMPI</name>
<feature type="non-terminal residue" evidence="2">
    <location>
        <position position="1"/>
    </location>
</feature>
<gene>
    <name evidence="2" type="ORF">SPIL2461_LOCUS16966</name>
</gene>
<organism evidence="2 3">
    <name type="scientific">Symbiodinium pilosum</name>
    <name type="common">Dinoflagellate</name>
    <dbReference type="NCBI Taxonomy" id="2952"/>
    <lineage>
        <taxon>Eukaryota</taxon>
        <taxon>Sar</taxon>
        <taxon>Alveolata</taxon>
        <taxon>Dinophyceae</taxon>
        <taxon>Suessiales</taxon>
        <taxon>Symbiodiniaceae</taxon>
        <taxon>Symbiodinium</taxon>
    </lineage>
</organism>
<dbReference type="Proteomes" id="UP000649617">
    <property type="component" value="Unassembled WGS sequence"/>
</dbReference>
<feature type="compositionally biased region" description="Polar residues" evidence="1">
    <location>
        <begin position="87"/>
        <end position="97"/>
    </location>
</feature>
<accession>A0A812VT79</accession>
<feature type="compositionally biased region" description="Basic and acidic residues" evidence="1">
    <location>
        <begin position="194"/>
        <end position="206"/>
    </location>
</feature>
<reference evidence="2" key="1">
    <citation type="submission" date="2021-02" db="EMBL/GenBank/DDBJ databases">
        <authorList>
            <person name="Dougan E. K."/>
            <person name="Rhodes N."/>
            <person name="Thang M."/>
            <person name="Chan C."/>
        </authorList>
    </citation>
    <scope>NUCLEOTIDE SEQUENCE</scope>
</reference>
<feature type="compositionally biased region" description="Basic and acidic residues" evidence="1">
    <location>
        <begin position="276"/>
        <end position="297"/>
    </location>
</feature>
<dbReference type="EMBL" id="CAJNIZ010042860">
    <property type="protein sequence ID" value="CAE7640911.1"/>
    <property type="molecule type" value="Genomic_DNA"/>
</dbReference>
<evidence type="ECO:0000313" key="2">
    <source>
        <dbReference type="EMBL" id="CAE7640911.1"/>
    </source>
</evidence>
<feature type="region of interest" description="Disordered" evidence="1">
    <location>
        <begin position="46"/>
        <end position="97"/>
    </location>
</feature>
<keyword evidence="3" id="KW-1185">Reference proteome</keyword>
<feature type="region of interest" description="Disordered" evidence="1">
    <location>
        <begin position="110"/>
        <end position="171"/>
    </location>
</feature>
<feature type="compositionally biased region" description="Polar residues" evidence="1">
    <location>
        <begin position="110"/>
        <end position="120"/>
    </location>
</feature>
<feature type="region of interest" description="Disordered" evidence="1">
    <location>
        <begin position="194"/>
        <end position="259"/>
    </location>
</feature>
<feature type="non-terminal residue" evidence="2">
    <location>
        <position position="352"/>
    </location>
</feature>
<evidence type="ECO:0000313" key="3">
    <source>
        <dbReference type="Proteomes" id="UP000649617"/>
    </source>
</evidence>
<sequence>ARSLVSRPGAALARIRCDFFAEMAASWATVATDLGARQRSLKVRSHAPRPAEGFGSGGVVVSSAPPAAASPAAKEVTPASRPKDTQQEAPSRSVSAHLQTPLAAQLLRSVSTPEAVSPQSGEEDSEGTAQDADPGLKLELSQSSFKASASEPGVAAGEDSPMHNEDELRKLMSLIAAENGGNVEAVLQDHIAKPDKAGHRTADDKLYASMAADDGTEDFDGEASPEELPANSEEAHKEEVSASVAEEAHKEEAPNPVAQVLSGNYAEILQVHEENVEEAHKEEVSASVAEEAHKEEAPNSVAQEATSPAECAVVEVPKEEVFVTLDAEVSKPDKISAEEQETAPSMAPAEAE</sequence>
<feature type="compositionally biased region" description="Basic and acidic residues" evidence="1">
    <location>
        <begin position="233"/>
        <end position="253"/>
    </location>
</feature>
<feature type="compositionally biased region" description="Low complexity" evidence="1">
    <location>
        <begin position="59"/>
        <end position="73"/>
    </location>
</feature>
<feature type="region of interest" description="Disordered" evidence="1">
    <location>
        <begin position="276"/>
        <end position="308"/>
    </location>
</feature>